<dbReference type="RefSeq" id="WP_014974515.1">
    <property type="nucleotide sequence ID" value="NZ_CP042374.1"/>
</dbReference>
<dbReference type="SUPFAM" id="SSF55811">
    <property type="entry name" value="Nudix"/>
    <property type="match status" value="1"/>
</dbReference>
<organism evidence="4 5">
    <name type="scientific">Leuconostoc carnosum</name>
    <dbReference type="NCBI Taxonomy" id="1252"/>
    <lineage>
        <taxon>Bacteria</taxon>
        <taxon>Bacillati</taxon>
        <taxon>Bacillota</taxon>
        <taxon>Bacilli</taxon>
        <taxon>Lactobacillales</taxon>
        <taxon>Lactobacillaceae</taxon>
        <taxon>Leuconostoc</taxon>
    </lineage>
</organism>
<accession>A0AAE6IMC6</accession>
<dbReference type="Gene3D" id="3.90.79.10">
    <property type="entry name" value="Nucleoside Triphosphate Pyrophosphohydrolase"/>
    <property type="match status" value="1"/>
</dbReference>
<proteinExistence type="inferred from homology"/>
<dbReference type="CDD" id="cd18875">
    <property type="entry name" value="NUDIX_Hydrolase"/>
    <property type="match status" value="1"/>
</dbReference>
<dbReference type="PROSITE" id="PS51462">
    <property type="entry name" value="NUDIX"/>
    <property type="match status" value="1"/>
</dbReference>
<dbReference type="Pfam" id="PF00293">
    <property type="entry name" value="NUDIX"/>
    <property type="match status" value="1"/>
</dbReference>
<dbReference type="GO" id="GO:0016787">
    <property type="term" value="F:hydrolase activity"/>
    <property type="evidence" value="ECO:0007669"/>
    <property type="project" value="UniProtKB-KW"/>
</dbReference>
<dbReference type="PRINTS" id="PR00502">
    <property type="entry name" value="NUDIXFAMILY"/>
</dbReference>
<feature type="domain" description="Nudix hydrolase" evidence="3">
    <location>
        <begin position="6"/>
        <end position="131"/>
    </location>
</feature>
<protein>
    <submittedName>
        <fullName evidence="4">NUDIX domain-containing protein</fullName>
    </submittedName>
</protein>
<comment type="similarity">
    <text evidence="1">Belongs to the Nudix hydrolase family.</text>
</comment>
<evidence type="ECO:0000256" key="1">
    <source>
        <dbReference type="ARBA" id="ARBA00005582"/>
    </source>
</evidence>
<dbReference type="OMA" id="WMMFTFV"/>
<name>A0AAE6IMC6_LEUCA</name>
<evidence type="ECO:0000259" key="3">
    <source>
        <dbReference type="PROSITE" id="PS51462"/>
    </source>
</evidence>
<dbReference type="AlphaFoldDB" id="A0AAE6IMC6"/>
<evidence type="ECO:0000313" key="5">
    <source>
        <dbReference type="Proteomes" id="UP000321332"/>
    </source>
</evidence>
<reference evidence="4 5" key="1">
    <citation type="submission" date="2019-06" db="EMBL/GenBank/DDBJ databases">
        <title>Genome analyses of bacteria isolated from kimchi.</title>
        <authorList>
            <person name="Lee S."/>
            <person name="Ahn S."/>
            <person name="Roh S."/>
        </authorList>
    </citation>
    <scope>NUCLEOTIDE SEQUENCE [LARGE SCALE GENOMIC DNA]</scope>
    <source>
        <strain evidence="4 5">CBA3620</strain>
    </source>
</reference>
<evidence type="ECO:0000256" key="2">
    <source>
        <dbReference type="ARBA" id="ARBA00022801"/>
    </source>
</evidence>
<keyword evidence="2" id="KW-0378">Hydrolase</keyword>
<dbReference type="PANTHER" id="PTHR43736:SF1">
    <property type="entry name" value="DIHYDRONEOPTERIN TRIPHOSPHATE DIPHOSPHATASE"/>
    <property type="match status" value="1"/>
</dbReference>
<dbReference type="GeneID" id="61187665"/>
<dbReference type="InterPro" id="IPR015797">
    <property type="entry name" value="NUDIX_hydrolase-like_dom_sf"/>
</dbReference>
<dbReference type="Proteomes" id="UP000321332">
    <property type="component" value="Chromosome"/>
</dbReference>
<gene>
    <name evidence="4" type="ORF">FGL89_07860</name>
</gene>
<dbReference type="PANTHER" id="PTHR43736">
    <property type="entry name" value="ADP-RIBOSE PYROPHOSPHATASE"/>
    <property type="match status" value="1"/>
</dbReference>
<dbReference type="InterPro" id="IPR000086">
    <property type="entry name" value="NUDIX_hydrolase_dom"/>
</dbReference>
<sequence>MARTTPIEFTNMIMIENPVTHEILVEDRKNPAWPGVTFPGGHIEAGETVVASAIREVQEETGLIIEKPKLVGLKEWPIADGARYIVMLFKATQYHGTVHSGREGDIFWTTRDKLKNMVTPRTFMEMLPVFDQPEVNELALSDKQDGQWTLDWL</sequence>
<dbReference type="InterPro" id="IPR020476">
    <property type="entry name" value="Nudix_hydrolase"/>
</dbReference>
<evidence type="ECO:0000313" key="4">
    <source>
        <dbReference type="EMBL" id="QEA34111.1"/>
    </source>
</evidence>
<dbReference type="EMBL" id="CP042374">
    <property type="protein sequence ID" value="QEA34111.1"/>
    <property type="molecule type" value="Genomic_DNA"/>
</dbReference>